<organism evidence="1 2">
    <name type="scientific">Thiolapillus brandeum</name>
    <dbReference type="NCBI Taxonomy" id="1076588"/>
    <lineage>
        <taxon>Bacteria</taxon>
        <taxon>Pseudomonadati</taxon>
        <taxon>Pseudomonadota</taxon>
        <taxon>Gammaproteobacteria</taxon>
        <taxon>Chromatiales</taxon>
        <taxon>Sedimenticolaceae</taxon>
        <taxon>Thiolapillus</taxon>
    </lineage>
</organism>
<dbReference type="AlphaFoldDB" id="A0A7U6JI35"/>
<name>A0A7U6JI35_9GAMM</name>
<keyword evidence="2" id="KW-1185">Reference proteome</keyword>
<protein>
    <recommendedName>
        <fullName evidence="3">Transporter</fullName>
    </recommendedName>
</protein>
<dbReference type="Proteomes" id="UP000031631">
    <property type="component" value="Chromosome"/>
</dbReference>
<proteinExistence type="predicted"/>
<evidence type="ECO:0000313" key="1">
    <source>
        <dbReference type="EMBL" id="BAO44378.1"/>
    </source>
</evidence>
<reference evidence="1 2" key="1">
    <citation type="journal article" date="2014" name="PLoS ONE">
        <title>Physiological and genomic features of a novel sulfur-oxidizing gammaproteobacterium belonging to a previously uncultivated symbiotic lineage isolated from a hydrothermal vent.</title>
        <authorList>
            <person name="Nunoura T."/>
            <person name="Takaki Y."/>
            <person name="Kazama H."/>
            <person name="Kakuta J."/>
            <person name="Shimamura S."/>
            <person name="Makita H."/>
            <person name="Hirai M."/>
            <person name="Miyazaki M."/>
            <person name="Takai K."/>
        </authorList>
    </citation>
    <scope>NUCLEOTIDE SEQUENCE [LARGE SCALE GENOMIC DNA]</scope>
    <source>
        <strain evidence="1 2">Hiromi1</strain>
    </source>
</reference>
<gene>
    <name evidence="1" type="ORF">TBH_C1455</name>
</gene>
<evidence type="ECO:0008006" key="3">
    <source>
        <dbReference type="Google" id="ProtNLM"/>
    </source>
</evidence>
<dbReference type="Pfam" id="PF13557">
    <property type="entry name" value="Phenol_MetA_deg"/>
    <property type="match status" value="1"/>
</dbReference>
<dbReference type="KEGG" id="tbn:TBH_C1455"/>
<accession>A0A7U6JI35</accession>
<evidence type="ECO:0000313" key="2">
    <source>
        <dbReference type="Proteomes" id="UP000031631"/>
    </source>
</evidence>
<sequence>MLAITNILRAAPITFNTALAVGKGEYVLREQLVVNQSGQDPSALDRDRSETALVTALGYGLSSKWAVFAALPYRYIDLDLEINEQPVGQHSSGIGDLSLFARYTAYQWDAAAQTMRIAPFVGIKAPTGEYKAHDNLGRLPPPAQLGTGSWDPFTGVVLTYQTLQYQFDSQLSYRINNKAEGFEAGDIARLDGSLQYRLYPRILSGGTPGFLYGVLEMNLIHQDKNEVGGVEDDNSGGTRLFVTPGIQYVTRRWILETAIQLPVKQNLNGQALENDYILRAGFRINF</sequence>
<dbReference type="EMBL" id="AP012273">
    <property type="protein sequence ID" value="BAO44378.1"/>
    <property type="molecule type" value="Genomic_DNA"/>
</dbReference>
<dbReference type="InterPro" id="IPR025737">
    <property type="entry name" value="FApF"/>
</dbReference>